<dbReference type="EMBL" id="BPLR01016002">
    <property type="protein sequence ID" value="GIY80346.1"/>
    <property type="molecule type" value="Genomic_DNA"/>
</dbReference>
<evidence type="ECO:0008006" key="3">
    <source>
        <dbReference type="Google" id="ProtNLM"/>
    </source>
</evidence>
<evidence type="ECO:0000313" key="1">
    <source>
        <dbReference type="EMBL" id="GIY80346.1"/>
    </source>
</evidence>
<name>A0AAV4WBX8_CAEEX</name>
<evidence type="ECO:0000313" key="2">
    <source>
        <dbReference type="Proteomes" id="UP001054945"/>
    </source>
</evidence>
<proteinExistence type="predicted"/>
<dbReference type="AlphaFoldDB" id="A0AAV4WBX8"/>
<sequence length="133" mass="15274">MIHHPSKISSKFLDDFPEGYVCIQRRLSGKQDLQLYGTREIKKNSPLLPWNRSETRTAPKMTTYAIFLTFLANYVLQRCSTLVKAMSKRSHLTASEAWKVIGNLERGQTQSVVKESRSNITKYNFKGSEIESD</sequence>
<organism evidence="1 2">
    <name type="scientific">Caerostris extrusa</name>
    <name type="common">Bark spider</name>
    <name type="synonym">Caerostris bankana</name>
    <dbReference type="NCBI Taxonomy" id="172846"/>
    <lineage>
        <taxon>Eukaryota</taxon>
        <taxon>Metazoa</taxon>
        <taxon>Ecdysozoa</taxon>
        <taxon>Arthropoda</taxon>
        <taxon>Chelicerata</taxon>
        <taxon>Arachnida</taxon>
        <taxon>Araneae</taxon>
        <taxon>Araneomorphae</taxon>
        <taxon>Entelegynae</taxon>
        <taxon>Araneoidea</taxon>
        <taxon>Araneidae</taxon>
        <taxon>Caerostris</taxon>
    </lineage>
</organism>
<dbReference type="Proteomes" id="UP001054945">
    <property type="component" value="Unassembled WGS sequence"/>
</dbReference>
<protein>
    <recommendedName>
        <fullName evidence="3">LAGLIDADG homing endonuclease</fullName>
    </recommendedName>
</protein>
<accession>A0AAV4WBX8</accession>
<keyword evidence="2" id="KW-1185">Reference proteome</keyword>
<comment type="caution">
    <text evidence="1">The sequence shown here is derived from an EMBL/GenBank/DDBJ whole genome shotgun (WGS) entry which is preliminary data.</text>
</comment>
<gene>
    <name evidence="1" type="ORF">CEXT_421271</name>
</gene>
<reference evidence="1 2" key="1">
    <citation type="submission" date="2021-06" db="EMBL/GenBank/DDBJ databases">
        <title>Caerostris extrusa draft genome.</title>
        <authorList>
            <person name="Kono N."/>
            <person name="Arakawa K."/>
        </authorList>
    </citation>
    <scope>NUCLEOTIDE SEQUENCE [LARGE SCALE GENOMIC DNA]</scope>
</reference>